<protein>
    <submittedName>
        <fullName evidence="2">Uncharacterized protein</fullName>
    </submittedName>
</protein>
<accession>A0A914Y2N4</accession>
<organism evidence="1 2">
    <name type="scientific">Panagrolaimus superbus</name>
    <dbReference type="NCBI Taxonomy" id="310955"/>
    <lineage>
        <taxon>Eukaryota</taxon>
        <taxon>Metazoa</taxon>
        <taxon>Ecdysozoa</taxon>
        <taxon>Nematoda</taxon>
        <taxon>Chromadorea</taxon>
        <taxon>Rhabditida</taxon>
        <taxon>Tylenchina</taxon>
        <taxon>Panagrolaimomorpha</taxon>
        <taxon>Panagrolaimoidea</taxon>
        <taxon>Panagrolaimidae</taxon>
        <taxon>Panagrolaimus</taxon>
    </lineage>
</organism>
<name>A0A914Y2N4_9BILA</name>
<sequence length="310" mass="36380">MATSLVDLNFDCIKQILLHLSSTDAIQSDEELKLNATTLENIMSLSRYVFNCGLDLFRKTTNLNFSDDWLHFQIKSYEVTYKLPYDFKFLKTLVAVAEFKELSISYFNKNLDELVNIHNGIDTLIMTEMPSLSLKNKMTNICHFNEVLCPFVLDNIWEAFFFKSFSHTLELNFEELLRGLPEQYIVHSVYRRVKVLKICVPEEERDIFLNADENSVLNQQNVENFATFLRNCFPELKEVNAKFEFYTQIETDEAATIQNIFQREWFHSLKFKSVIVFTLFGPELENQDVEIFKSDIVAVMFHLRNGLCKN</sequence>
<reference evidence="2" key="1">
    <citation type="submission" date="2022-11" db="UniProtKB">
        <authorList>
            <consortium name="WormBaseParasite"/>
        </authorList>
    </citation>
    <scope>IDENTIFICATION</scope>
</reference>
<dbReference type="Proteomes" id="UP000887577">
    <property type="component" value="Unplaced"/>
</dbReference>
<evidence type="ECO:0000313" key="1">
    <source>
        <dbReference type="Proteomes" id="UP000887577"/>
    </source>
</evidence>
<keyword evidence="1" id="KW-1185">Reference proteome</keyword>
<proteinExistence type="predicted"/>
<dbReference type="AlphaFoldDB" id="A0A914Y2N4"/>
<dbReference type="WBParaSite" id="PSU_v2.g13037.t1">
    <property type="protein sequence ID" value="PSU_v2.g13037.t1"/>
    <property type="gene ID" value="PSU_v2.g13037"/>
</dbReference>
<evidence type="ECO:0000313" key="2">
    <source>
        <dbReference type="WBParaSite" id="PSU_v2.g13037.t1"/>
    </source>
</evidence>